<dbReference type="Proteomes" id="UP000184073">
    <property type="component" value="Unassembled WGS sequence"/>
</dbReference>
<dbReference type="AlphaFoldDB" id="A0A1L9PI78"/>
<dbReference type="RefSeq" id="XP_040666925.1">
    <property type="nucleotide sequence ID" value="XM_040810054.1"/>
</dbReference>
<accession>A0A1L9PI78</accession>
<gene>
    <name evidence="2" type="ORF">ASPVEDRAFT_27846</name>
</gene>
<dbReference type="GeneID" id="63725565"/>
<sequence>MFRAALFSLVALNTIAAVVGGSVLDAYPELRNLTLDDKFDYSWKAIDQWRCPWFLKSRLNTSLSVFKAGNCSYKPVTVSANGPAQDCCHIYDNPGGPTCSYQRDISYTTTRSTMHGWKIGVSAKFGDSKSNRAGSITETSAKTDGVSMGWNNLDPGYTYVPTISYLQVSCTGIVYEDEPQIWRRKGRGYLENYDLDPPSDNWPDQEMEIPMPRDLLCGIRRRSSWPGYYDTRIENPGVVAILNLVGHDLWKPQMANNFKHLWLDETIDFPVLGGDGHILSVYGLDKRSCQKAASMRTAEDGYIDLPDGADPESEE</sequence>
<feature type="signal peptide" evidence="1">
    <location>
        <begin position="1"/>
        <end position="21"/>
    </location>
</feature>
<dbReference type="VEuPathDB" id="FungiDB:ASPVEDRAFT_27846"/>
<name>A0A1L9PI78_ASPVE</name>
<evidence type="ECO:0000313" key="2">
    <source>
        <dbReference type="EMBL" id="OJJ01163.1"/>
    </source>
</evidence>
<dbReference type="EMBL" id="KV878128">
    <property type="protein sequence ID" value="OJJ01163.1"/>
    <property type="molecule type" value="Genomic_DNA"/>
</dbReference>
<dbReference type="OrthoDB" id="10449264at2759"/>
<feature type="chain" id="PRO_5009887296" evidence="1">
    <location>
        <begin position="22"/>
        <end position="315"/>
    </location>
</feature>
<proteinExistence type="predicted"/>
<organism evidence="2 3">
    <name type="scientific">Aspergillus versicolor CBS 583.65</name>
    <dbReference type="NCBI Taxonomy" id="1036611"/>
    <lineage>
        <taxon>Eukaryota</taxon>
        <taxon>Fungi</taxon>
        <taxon>Dikarya</taxon>
        <taxon>Ascomycota</taxon>
        <taxon>Pezizomycotina</taxon>
        <taxon>Eurotiomycetes</taxon>
        <taxon>Eurotiomycetidae</taxon>
        <taxon>Eurotiales</taxon>
        <taxon>Aspergillaceae</taxon>
        <taxon>Aspergillus</taxon>
        <taxon>Aspergillus subgen. Nidulantes</taxon>
    </lineage>
</organism>
<reference evidence="3" key="1">
    <citation type="journal article" date="2017" name="Genome Biol.">
        <title>Comparative genomics reveals high biological diversity and specific adaptations in the industrially and medically important fungal genus Aspergillus.</title>
        <authorList>
            <person name="de Vries R.P."/>
            <person name="Riley R."/>
            <person name="Wiebenga A."/>
            <person name="Aguilar-Osorio G."/>
            <person name="Amillis S."/>
            <person name="Uchima C.A."/>
            <person name="Anderluh G."/>
            <person name="Asadollahi M."/>
            <person name="Askin M."/>
            <person name="Barry K."/>
            <person name="Battaglia E."/>
            <person name="Bayram O."/>
            <person name="Benocci T."/>
            <person name="Braus-Stromeyer S.A."/>
            <person name="Caldana C."/>
            <person name="Canovas D."/>
            <person name="Cerqueira G.C."/>
            <person name="Chen F."/>
            <person name="Chen W."/>
            <person name="Choi C."/>
            <person name="Clum A."/>
            <person name="Dos Santos R.A."/>
            <person name="Damasio A.R."/>
            <person name="Diallinas G."/>
            <person name="Emri T."/>
            <person name="Fekete E."/>
            <person name="Flipphi M."/>
            <person name="Freyberg S."/>
            <person name="Gallo A."/>
            <person name="Gournas C."/>
            <person name="Habgood R."/>
            <person name="Hainaut M."/>
            <person name="Harispe M.L."/>
            <person name="Henrissat B."/>
            <person name="Hilden K.S."/>
            <person name="Hope R."/>
            <person name="Hossain A."/>
            <person name="Karabika E."/>
            <person name="Karaffa L."/>
            <person name="Karanyi Z."/>
            <person name="Krasevec N."/>
            <person name="Kuo A."/>
            <person name="Kusch H."/>
            <person name="LaButti K."/>
            <person name="Lagendijk E.L."/>
            <person name="Lapidus A."/>
            <person name="Levasseur A."/>
            <person name="Lindquist E."/>
            <person name="Lipzen A."/>
            <person name="Logrieco A.F."/>
            <person name="MacCabe A."/>
            <person name="Maekelae M.R."/>
            <person name="Malavazi I."/>
            <person name="Melin P."/>
            <person name="Meyer V."/>
            <person name="Mielnichuk N."/>
            <person name="Miskei M."/>
            <person name="Molnar A.P."/>
            <person name="Mule G."/>
            <person name="Ngan C.Y."/>
            <person name="Orejas M."/>
            <person name="Orosz E."/>
            <person name="Ouedraogo J.P."/>
            <person name="Overkamp K.M."/>
            <person name="Park H.-S."/>
            <person name="Perrone G."/>
            <person name="Piumi F."/>
            <person name="Punt P.J."/>
            <person name="Ram A.F."/>
            <person name="Ramon A."/>
            <person name="Rauscher S."/>
            <person name="Record E."/>
            <person name="Riano-Pachon D.M."/>
            <person name="Robert V."/>
            <person name="Roehrig J."/>
            <person name="Ruller R."/>
            <person name="Salamov A."/>
            <person name="Salih N.S."/>
            <person name="Samson R.A."/>
            <person name="Sandor E."/>
            <person name="Sanguinetti M."/>
            <person name="Schuetze T."/>
            <person name="Sepcic K."/>
            <person name="Shelest E."/>
            <person name="Sherlock G."/>
            <person name="Sophianopoulou V."/>
            <person name="Squina F.M."/>
            <person name="Sun H."/>
            <person name="Susca A."/>
            <person name="Todd R.B."/>
            <person name="Tsang A."/>
            <person name="Unkles S.E."/>
            <person name="van de Wiele N."/>
            <person name="van Rossen-Uffink D."/>
            <person name="Oliveira J.V."/>
            <person name="Vesth T.C."/>
            <person name="Visser J."/>
            <person name="Yu J.-H."/>
            <person name="Zhou M."/>
            <person name="Andersen M.R."/>
            <person name="Archer D.B."/>
            <person name="Baker S.E."/>
            <person name="Benoit I."/>
            <person name="Brakhage A.A."/>
            <person name="Braus G.H."/>
            <person name="Fischer R."/>
            <person name="Frisvad J.C."/>
            <person name="Goldman G.H."/>
            <person name="Houbraken J."/>
            <person name="Oakley B."/>
            <person name="Pocsi I."/>
            <person name="Scazzocchio C."/>
            <person name="Seiboth B."/>
            <person name="vanKuyk P.A."/>
            <person name="Wortman J."/>
            <person name="Dyer P.S."/>
            <person name="Grigoriev I.V."/>
        </authorList>
    </citation>
    <scope>NUCLEOTIDE SEQUENCE [LARGE SCALE GENOMIC DNA]</scope>
    <source>
        <strain evidence="3">CBS 583.65</strain>
    </source>
</reference>
<evidence type="ECO:0000313" key="3">
    <source>
        <dbReference type="Proteomes" id="UP000184073"/>
    </source>
</evidence>
<evidence type="ECO:0000256" key="1">
    <source>
        <dbReference type="SAM" id="SignalP"/>
    </source>
</evidence>
<protein>
    <submittedName>
        <fullName evidence="2">Uncharacterized protein</fullName>
    </submittedName>
</protein>
<keyword evidence="3" id="KW-1185">Reference proteome</keyword>
<keyword evidence="1" id="KW-0732">Signal</keyword>